<dbReference type="InterPro" id="IPR038740">
    <property type="entry name" value="BioF2-like_GNAT_dom"/>
</dbReference>
<keyword evidence="3" id="KW-1185">Reference proteome</keyword>
<dbReference type="Gene3D" id="3.40.630.30">
    <property type="match status" value="1"/>
</dbReference>
<comment type="caution">
    <text evidence="2">The sequence shown here is derived from an EMBL/GenBank/DDBJ whole genome shotgun (WGS) entry which is preliminary data.</text>
</comment>
<name>A0A6B3SRY1_9BURK</name>
<evidence type="ECO:0000313" key="2">
    <source>
        <dbReference type="EMBL" id="NEX63517.1"/>
    </source>
</evidence>
<dbReference type="EMBL" id="JAAIVB010000072">
    <property type="protein sequence ID" value="NEX63517.1"/>
    <property type="molecule type" value="Genomic_DNA"/>
</dbReference>
<dbReference type="Pfam" id="PF13480">
    <property type="entry name" value="Acetyltransf_6"/>
    <property type="match status" value="1"/>
</dbReference>
<feature type="domain" description="BioF2-like acetyltransferase" evidence="1">
    <location>
        <begin position="143"/>
        <end position="284"/>
    </location>
</feature>
<reference evidence="2 3" key="1">
    <citation type="submission" date="2020-02" db="EMBL/GenBank/DDBJ databases">
        <authorList>
            <person name="Kim M.K."/>
        </authorList>
    </citation>
    <scope>NUCLEOTIDE SEQUENCE [LARGE SCALE GENOMIC DNA]</scope>
    <source>
        <strain evidence="2 3">17J57-3</strain>
    </source>
</reference>
<dbReference type="AlphaFoldDB" id="A0A6B3SRY1"/>
<dbReference type="GO" id="GO:0016740">
    <property type="term" value="F:transferase activity"/>
    <property type="evidence" value="ECO:0007669"/>
    <property type="project" value="UniProtKB-KW"/>
</dbReference>
<evidence type="ECO:0000259" key="1">
    <source>
        <dbReference type="Pfam" id="PF13480"/>
    </source>
</evidence>
<proteinExistence type="predicted"/>
<organism evidence="2 3">
    <name type="scientific">Noviherbaspirillum galbum</name>
    <dbReference type="NCBI Taxonomy" id="2709383"/>
    <lineage>
        <taxon>Bacteria</taxon>
        <taxon>Pseudomonadati</taxon>
        <taxon>Pseudomonadota</taxon>
        <taxon>Betaproteobacteria</taxon>
        <taxon>Burkholderiales</taxon>
        <taxon>Oxalobacteraceae</taxon>
        <taxon>Noviherbaspirillum</taxon>
    </lineage>
</organism>
<gene>
    <name evidence="2" type="ORF">G3574_20765</name>
</gene>
<evidence type="ECO:0000313" key="3">
    <source>
        <dbReference type="Proteomes" id="UP000482155"/>
    </source>
</evidence>
<accession>A0A6B3SRY1</accession>
<protein>
    <submittedName>
        <fullName evidence="2">GNAT family N-acetyltransferase</fullName>
    </submittedName>
</protein>
<sequence length="386" mass="43680">MENQAIKVTWHSGALPDPAIGMLDQLYAHLHSSAAYYSVYGVLATDTHACVLESDGKTVAVFLFRHEGKRILVVNEQCAFPPAAVDAFAEQAFDRHPDVEMIAFTAILSAATKRFPSVSAKRTQDIVLTLPASEEQYLAQMGKSTRAYIKRYLNKLKRCHPTVSWVTYERGEVPRDQLLAVIELNRARMASRFKTSYIDDAETDRIMSLVERCGLVTIMTIDGKVCAGTINYRVADNYFLQVIAHDPAYDEHGLGTLCCYLTACECIRRKGREYHFLWGRYEYKYRLLGVQHDLSDVLIFRSSLHRLRHADTVIRFGINGKLYEIKDWAEAHARRQDNSSFAGRAVHTAMNSLKKLKRGADRIRMRSDAHGVLADVPVRHSPPNVS</sequence>
<keyword evidence="2" id="KW-0808">Transferase</keyword>
<dbReference type="RefSeq" id="WP_163967468.1">
    <property type="nucleotide sequence ID" value="NZ_JAAIVB010000072.1"/>
</dbReference>
<dbReference type="InterPro" id="IPR016181">
    <property type="entry name" value="Acyl_CoA_acyltransferase"/>
</dbReference>
<dbReference type="Proteomes" id="UP000482155">
    <property type="component" value="Unassembled WGS sequence"/>
</dbReference>
<dbReference type="SUPFAM" id="SSF55729">
    <property type="entry name" value="Acyl-CoA N-acyltransferases (Nat)"/>
    <property type="match status" value="1"/>
</dbReference>